<comment type="function">
    <text evidence="7">Microtubule binding protein that promotes the stabilization of dynamic microtubules. Required for mitotic spindle formation.</text>
</comment>
<feature type="compositionally biased region" description="Polar residues" evidence="8">
    <location>
        <begin position="925"/>
        <end position="934"/>
    </location>
</feature>
<sequence length="1213" mass="132223">MPDMLEQTNALLAALKKPSTNVDQRLQLFSNVKSNIKHNRVPEECQAPIFECIRIAISATTSATLVSTGFSTLSHFIKRLQLQRETAVITSQSSKLCALLLEKLGDARESHRSASLQILADLHPLCPLEVETLIHNAMKGTNARAKDTSMTWVVKMNQTENLPFRAYSAQMIANLEDADAGVRDTAKHAVVDLFTSAPEHAKANLKKQLVSTNVRKAIATYITAHLDGAATGGAHEEMPPPPPAVRERPLPTQRAQTLQPDHGIADALAAEQPPPTEAVTMDPIHIYTQRELEDIFRDMAPPFEGRESEGNWLARDKNTTKLRRILMGNAPAEFPGAFVAGIKSLLEGILKVANTLRTTMSTNGCQLVQELAKTLRHAIDPWVEILLQCFIKMCAATKNIAAQNGNVTVEAIISNVSYNNRILQHVSFAGQDKNVQPRTHSASWVKTLIRKHKAHVEHSGGLDTLEKIIRKGVTDANPKVREAYRSTYWTFALVWPQRAEAMFETLEKREKTALEKDPNNPNASLASSQSSAVSSFSKSVGAGAARNALKEKIAEQRRAKMAASKVPERPMSAAATYSPVKSASTKSLSARTASTASTASNGPARPPSAMSGESTKSALKNSSGTGSLMSGTVRRPIRRPELNRPATADPYAVRRAGNGKTTPSMTPEKTPAVTTTKKSVAPKSSVRPRAQTQNSPNVSPIRSRSRLGQSTTVQKTASASSRQASPAPSASKDEDLELTIVKPFVRSQSHHDPGTIPFRQRNGLDKSAVFDNETVLSGDEDNFTMVIPNLARPTAQSIHHTPPKTHSPSHLSAPSPRASMLRSPKSMGDINGFGFRSSTRSPRVRSPDRPSTRGTDAQEGVQVFEDPFVGDEPAAVEHEVEKPVLGELPINEKNIERRPSNESISSDTVMGNASEDRPRGHHKTTSTGSVLYSESNDTNNAEVLKNRQLLASGIKKIESRTVESHMFRRMQDMIRSNHEIWGANDENFGCLLLACLDFLEVPTEELKTTPIKVANLKVQALATIRAMLSLYRKETAKYFSRVLCTVLQTKAQYENTSHIAIDLETTAEEIVRYGQTSDCLNAVLALIEDLPSSTPTSSPSSKSSLTSLPGAGQTRTATMALSTLAALIQISGAKNITLSPDQTSRLGKLAVRCMDDQDADVRKSNIEFCIALHERIAAPAGEQENDGFWRAVAGAREQHLNLLTYYLAKRRAA</sequence>
<dbReference type="VEuPathDB" id="FungiDB:JI435_059660"/>
<keyword evidence="5" id="KW-0493">Microtubule</keyword>
<evidence type="ECO:0000313" key="10">
    <source>
        <dbReference type="EMBL" id="QRD05689.1"/>
    </source>
</evidence>
<feature type="region of interest" description="Disordered" evidence="8">
    <location>
        <begin position="795"/>
        <end position="862"/>
    </location>
</feature>
<evidence type="ECO:0000256" key="6">
    <source>
        <dbReference type="ARBA" id="ARBA00022776"/>
    </source>
</evidence>
<dbReference type="Proteomes" id="UP000663193">
    <property type="component" value="Chromosome 19"/>
</dbReference>
<dbReference type="PANTHER" id="PTHR21567">
    <property type="entry name" value="CLASP"/>
    <property type="match status" value="1"/>
</dbReference>
<feature type="region of interest" description="Disordered" evidence="8">
    <location>
        <begin position="1092"/>
        <end position="1111"/>
    </location>
</feature>
<feature type="compositionally biased region" description="Low complexity" evidence="8">
    <location>
        <begin position="717"/>
        <end position="730"/>
    </location>
</feature>
<evidence type="ECO:0000256" key="8">
    <source>
        <dbReference type="SAM" id="MobiDB-lite"/>
    </source>
</evidence>
<evidence type="ECO:0000313" key="11">
    <source>
        <dbReference type="Proteomes" id="UP000663193"/>
    </source>
</evidence>
<feature type="compositionally biased region" description="Basic and acidic residues" evidence="8">
    <location>
        <begin position="875"/>
        <end position="884"/>
    </location>
</feature>
<dbReference type="GO" id="GO:0005819">
    <property type="term" value="C:spindle"/>
    <property type="evidence" value="ECO:0007669"/>
    <property type="project" value="UniProtKB-SubCell"/>
</dbReference>
<keyword evidence="6" id="KW-0131">Cell cycle</keyword>
<dbReference type="EMBL" id="CP069041">
    <property type="protein sequence ID" value="QRD05689.1"/>
    <property type="molecule type" value="Genomic_DNA"/>
</dbReference>
<evidence type="ECO:0000259" key="9">
    <source>
        <dbReference type="SMART" id="SM01349"/>
    </source>
</evidence>
<dbReference type="InterPro" id="IPR016024">
    <property type="entry name" value="ARM-type_fold"/>
</dbReference>
<protein>
    <submittedName>
        <fullName evidence="10">Microtubule binding protein STU1</fullName>
    </submittedName>
</protein>
<evidence type="ECO:0000256" key="3">
    <source>
        <dbReference type="ARBA" id="ARBA00011375"/>
    </source>
</evidence>
<evidence type="ECO:0000256" key="4">
    <source>
        <dbReference type="ARBA" id="ARBA00022618"/>
    </source>
</evidence>
<dbReference type="OrthoDB" id="46159at2759"/>
<evidence type="ECO:0000256" key="2">
    <source>
        <dbReference type="ARBA" id="ARBA00009549"/>
    </source>
</evidence>
<keyword evidence="6" id="KW-0498">Mitosis</keyword>
<comment type="subcellular location">
    <subcellularLocation>
        <location evidence="1">Cytoplasm</location>
        <location evidence="1">Cytoskeleton</location>
        <location evidence="1">Spindle</location>
    </subcellularLocation>
</comment>
<comment type="subunit">
    <text evidence="3">Interacts with microtubules.</text>
</comment>
<dbReference type="GO" id="GO:0000226">
    <property type="term" value="P:microtubule cytoskeleton organization"/>
    <property type="evidence" value="ECO:0007669"/>
    <property type="project" value="UniProtKB-ARBA"/>
</dbReference>
<dbReference type="GO" id="GO:0000278">
    <property type="term" value="P:mitotic cell cycle"/>
    <property type="evidence" value="ECO:0007669"/>
    <property type="project" value="UniProtKB-ARBA"/>
</dbReference>
<feature type="region of interest" description="Disordered" evidence="8">
    <location>
        <begin position="875"/>
        <end position="934"/>
    </location>
</feature>
<accession>A0A7U2I9E9</accession>
<dbReference type="Gene3D" id="1.25.10.10">
    <property type="entry name" value="Leucine-rich Repeat Variant"/>
    <property type="match status" value="3"/>
</dbReference>
<gene>
    <name evidence="10" type="ORF">JI435_059660</name>
</gene>
<feature type="region of interest" description="Disordered" evidence="8">
    <location>
        <begin position="510"/>
        <end position="532"/>
    </location>
</feature>
<feature type="compositionally biased region" description="Low complexity" evidence="8">
    <location>
        <begin position="523"/>
        <end position="532"/>
    </location>
</feature>
<dbReference type="SMART" id="SM01349">
    <property type="entry name" value="TOG"/>
    <property type="match status" value="2"/>
</dbReference>
<feature type="compositionally biased region" description="Low complexity" evidence="8">
    <location>
        <begin position="797"/>
        <end position="812"/>
    </location>
</feature>
<evidence type="ECO:0000256" key="7">
    <source>
        <dbReference type="ARBA" id="ARBA00024889"/>
    </source>
</evidence>
<feature type="compositionally biased region" description="Low complexity" evidence="8">
    <location>
        <begin position="582"/>
        <end position="600"/>
    </location>
</feature>
<keyword evidence="11" id="KW-1185">Reference proteome</keyword>
<dbReference type="InterPro" id="IPR024395">
    <property type="entry name" value="CLASP_N_dom"/>
</dbReference>
<evidence type="ECO:0000256" key="5">
    <source>
        <dbReference type="ARBA" id="ARBA00022701"/>
    </source>
</evidence>
<proteinExistence type="inferred from homology"/>
<feature type="compositionally biased region" description="Polar residues" evidence="8">
    <location>
        <begin position="901"/>
        <end position="911"/>
    </location>
</feature>
<organism evidence="10 11">
    <name type="scientific">Phaeosphaeria nodorum (strain SN15 / ATCC MYA-4574 / FGSC 10173)</name>
    <name type="common">Glume blotch fungus</name>
    <name type="synonym">Parastagonospora nodorum</name>
    <dbReference type="NCBI Taxonomy" id="321614"/>
    <lineage>
        <taxon>Eukaryota</taxon>
        <taxon>Fungi</taxon>
        <taxon>Dikarya</taxon>
        <taxon>Ascomycota</taxon>
        <taxon>Pezizomycotina</taxon>
        <taxon>Dothideomycetes</taxon>
        <taxon>Pleosporomycetidae</taxon>
        <taxon>Pleosporales</taxon>
        <taxon>Pleosporineae</taxon>
        <taxon>Phaeosphaeriaceae</taxon>
        <taxon>Parastagonospora</taxon>
    </lineage>
</organism>
<feature type="compositionally biased region" description="Polar residues" evidence="8">
    <location>
        <begin position="659"/>
        <end position="678"/>
    </location>
</feature>
<feature type="domain" description="TOG" evidence="9">
    <location>
        <begin position="291"/>
        <end position="515"/>
    </location>
</feature>
<evidence type="ECO:0000256" key="1">
    <source>
        <dbReference type="ARBA" id="ARBA00004186"/>
    </source>
</evidence>
<feature type="compositionally biased region" description="Polar residues" evidence="8">
    <location>
        <begin position="690"/>
        <end position="716"/>
    </location>
</feature>
<dbReference type="InterPro" id="IPR011989">
    <property type="entry name" value="ARM-like"/>
</dbReference>
<dbReference type="PANTHER" id="PTHR21567:SF9">
    <property type="entry name" value="CLIP-ASSOCIATING PROTEIN"/>
    <property type="match status" value="1"/>
</dbReference>
<dbReference type="InterPro" id="IPR034085">
    <property type="entry name" value="TOG"/>
</dbReference>
<feature type="compositionally biased region" description="Polar residues" evidence="8">
    <location>
        <begin position="611"/>
        <end position="630"/>
    </location>
</feature>
<comment type="similarity">
    <text evidence="2">Belongs to the CLASP family.</text>
</comment>
<feature type="domain" description="TOG" evidence="9">
    <location>
        <begin position="3"/>
        <end position="232"/>
    </location>
</feature>
<dbReference type="AlphaFoldDB" id="A0A7U2I9E9"/>
<name>A0A7U2I9E9_PHANO</name>
<dbReference type="GO" id="GO:0005874">
    <property type="term" value="C:microtubule"/>
    <property type="evidence" value="ECO:0007669"/>
    <property type="project" value="UniProtKB-KW"/>
</dbReference>
<dbReference type="GO" id="GO:0051301">
    <property type="term" value="P:cell division"/>
    <property type="evidence" value="ECO:0007669"/>
    <property type="project" value="UniProtKB-KW"/>
</dbReference>
<reference evidence="11" key="1">
    <citation type="journal article" date="2021" name="BMC Genomics">
        <title>Chromosome-level genome assembly and manually-curated proteome of model necrotroph Parastagonospora nodorum Sn15 reveals a genome-wide trove of candidate effector homologs, and redundancy of virulence-related functions within an accessory chromosome.</title>
        <authorList>
            <person name="Bertazzoni S."/>
            <person name="Jones D.A.B."/>
            <person name="Phan H.T."/>
            <person name="Tan K.-C."/>
            <person name="Hane J.K."/>
        </authorList>
    </citation>
    <scope>NUCLEOTIDE SEQUENCE [LARGE SCALE GENOMIC DNA]</scope>
    <source>
        <strain evidence="11">SN15 / ATCC MYA-4574 / FGSC 10173)</strain>
    </source>
</reference>
<keyword evidence="4" id="KW-0132">Cell division</keyword>
<dbReference type="Pfam" id="PF12348">
    <property type="entry name" value="CLASP_N"/>
    <property type="match status" value="2"/>
</dbReference>
<dbReference type="SUPFAM" id="SSF48371">
    <property type="entry name" value="ARM repeat"/>
    <property type="match status" value="1"/>
</dbReference>
<feature type="region of interest" description="Disordered" evidence="8">
    <location>
        <begin position="555"/>
        <end position="736"/>
    </location>
</feature>